<sequence>MSLFLFVILCVVMYYTIYVTPPYPLPALLFHEKSSSSLFISVTYEDEITRRQVFQSSILECQILKIRKGEHVSVCKLRGSVAVWGSSSVSFLQNELCQSSQHCPFSIQ</sequence>
<evidence type="ECO:0000313" key="1">
    <source>
        <dbReference type="EMBL" id="CAH9117786.1"/>
    </source>
</evidence>
<accession>A0A9P1A134</accession>
<proteinExistence type="predicted"/>
<organism evidence="1 2">
    <name type="scientific">Cuscuta europaea</name>
    <name type="common">European dodder</name>
    <dbReference type="NCBI Taxonomy" id="41803"/>
    <lineage>
        <taxon>Eukaryota</taxon>
        <taxon>Viridiplantae</taxon>
        <taxon>Streptophyta</taxon>
        <taxon>Embryophyta</taxon>
        <taxon>Tracheophyta</taxon>
        <taxon>Spermatophyta</taxon>
        <taxon>Magnoliopsida</taxon>
        <taxon>eudicotyledons</taxon>
        <taxon>Gunneridae</taxon>
        <taxon>Pentapetalae</taxon>
        <taxon>asterids</taxon>
        <taxon>lamiids</taxon>
        <taxon>Solanales</taxon>
        <taxon>Convolvulaceae</taxon>
        <taxon>Cuscuteae</taxon>
        <taxon>Cuscuta</taxon>
        <taxon>Cuscuta subgen. Cuscuta</taxon>
    </lineage>
</organism>
<reference evidence="1" key="1">
    <citation type="submission" date="2022-07" db="EMBL/GenBank/DDBJ databases">
        <authorList>
            <person name="Macas J."/>
            <person name="Novak P."/>
            <person name="Neumann P."/>
        </authorList>
    </citation>
    <scope>NUCLEOTIDE SEQUENCE</scope>
</reference>
<protein>
    <submittedName>
        <fullName evidence="1">Uncharacterized protein</fullName>
    </submittedName>
</protein>
<name>A0A9P1A134_CUSEU</name>
<comment type="caution">
    <text evidence="1">The sequence shown here is derived from an EMBL/GenBank/DDBJ whole genome shotgun (WGS) entry which is preliminary data.</text>
</comment>
<keyword evidence="2" id="KW-1185">Reference proteome</keyword>
<evidence type="ECO:0000313" key="2">
    <source>
        <dbReference type="Proteomes" id="UP001152484"/>
    </source>
</evidence>
<dbReference type="EMBL" id="CAMAPE010000074">
    <property type="protein sequence ID" value="CAH9117786.1"/>
    <property type="molecule type" value="Genomic_DNA"/>
</dbReference>
<dbReference type="Proteomes" id="UP001152484">
    <property type="component" value="Unassembled WGS sequence"/>
</dbReference>
<dbReference type="AlphaFoldDB" id="A0A9P1A134"/>
<gene>
    <name evidence="1" type="ORF">CEURO_LOCUS21687</name>
</gene>